<organism evidence="2 3">
    <name type="scientific">Ignavigranum ruoffiae</name>
    <dbReference type="NCBI Taxonomy" id="89093"/>
    <lineage>
        <taxon>Bacteria</taxon>
        <taxon>Bacillati</taxon>
        <taxon>Bacillota</taxon>
        <taxon>Bacilli</taxon>
        <taxon>Lactobacillales</taxon>
        <taxon>Aerococcaceae</taxon>
        <taxon>Ignavigranum</taxon>
    </lineage>
</organism>
<evidence type="ECO:0000259" key="1">
    <source>
        <dbReference type="Pfam" id="PF07872"/>
    </source>
</evidence>
<evidence type="ECO:0000313" key="2">
    <source>
        <dbReference type="EMBL" id="SEQ55538.1"/>
    </source>
</evidence>
<protein>
    <recommendedName>
        <fullName evidence="1">DUF1659 domain-containing protein</fullName>
    </recommendedName>
</protein>
<dbReference type="Pfam" id="PF07872">
    <property type="entry name" value="DUF1659"/>
    <property type="match status" value="1"/>
</dbReference>
<dbReference type="EMBL" id="FOEN01000021">
    <property type="protein sequence ID" value="SEQ55538.1"/>
    <property type="molecule type" value="Genomic_DNA"/>
</dbReference>
<dbReference type="InterPro" id="IPR012454">
    <property type="entry name" value="DUF1659"/>
</dbReference>
<keyword evidence="3" id="KW-1185">Reference proteome</keyword>
<feature type="domain" description="DUF1659" evidence="1">
    <location>
        <begin position="6"/>
        <end position="64"/>
    </location>
</feature>
<gene>
    <name evidence="2" type="ORF">SAMN04488558_1217</name>
</gene>
<dbReference type="RefSeq" id="WP_092572731.1">
    <property type="nucleotide sequence ID" value="NZ_CALUDV010000044.1"/>
</dbReference>
<name>A0A1H9GZX8_9LACT</name>
<reference evidence="2 3" key="1">
    <citation type="submission" date="2016-10" db="EMBL/GenBank/DDBJ databases">
        <authorList>
            <person name="de Groot N.N."/>
        </authorList>
    </citation>
    <scope>NUCLEOTIDE SEQUENCE [LARGE SCALE GENOMIC DNA]</scope>
    <source>
        <strain evidence="2 3">DSM 15695</strain>
    </source>
</reference>
<dbReference type="Proteomes" id="UP000198833">
    <property type="component" value="Unassembled WGS sequence"/>
</dbReference>
<dbReference type="STRING" id="89093.SAMN04488558_1217"/>
<evidence type="ECO:0000313" key="3">
    <source>
        <dbReference type="Proteomes" id="UP000198833"/>
    </source>
</evidence>
<proteinExistence type="predicted"/>
<sequence length="69" mass="7753">MIKSYNQGRLQAKFSDGTKKGKSINITGVIENYEEDQLNQVTEALKKVSAHPLTAVVVSQSYKYTPRLH</sequence>
<dbReference type="AlphaFoldDB" id="A0A1H9GZX8"/>
<accession>A0A1H9GZX8</accession>